<evidence type="ECO:0000313" key="6">
    <source>
        <dbReference type="Proteomes" id="UP000305526"/>
    </source>
</evidence>
<comment type="caution">
    <text evidence="3">The sequence shown here is derived from an EMBL/GenBank/DDBJ whole genome shotgun (WGS) entry which is preliminary data.</text>
</comment>
<name>A0A4R3Y8Y3_9PAST</name>
<evidence type="ECO:0000313" key="5">
    <source>
        <dbReference type="Proteomes" id="UP000294619"/>
    </source>
</evidence>
<dbReference type="Proteomes" id="UP000294619">
    <property type="component" value="Unassembled WGS sequence"/>
</dbReference>
<dbReference type="SUPFAM" id="SSF54506">
    <property type="entry name" value="Diaminopimelate epimerase-like"/>
    <property type="match status" value="2"/>
</dbReference>
<dbReference type="EMBL" id="SMCP01000003">
    <property type="protein sequence ID" value="TCV88815.1"/>
    <property type="molecule type" value="Genomic_DNA"/>
</dbReference>
<dbReference type="InterPro" id="IPR007400">
    <property type="entry name" value="PrpF-like"/>
</dbReference>
<sequence length="387" mass="40929">MHPELDSFTVSIVRGGTSKGIFILESELPKQQPTRDNIILSIFGSPDIRQIDGLGGADSLTSKLAIIGPSTRADADVDYTFGQVSLTKAFIDYKGNCGNISSAVGAFAIENGLVRAIEPITKVRVHMVNTGRILLLSVPVIGNKARIEGDYKISGVPGSGAKVGIDWADCGGESTGKLLPSGKLIDHIEVDSVSYPVSVVDAGNITVFIAATSLGLSGIESPSEIEANKGLMTLIESIRGKVAQQLRLIDDWQLSAQEIPYAPFFSIVSPSATYTTRDGKSVAQSEIDIVSRLLFMQGVHKTHPVTGTVALGACCRIPGTIAHQALSGAAAKTDLIWIGHPSGRIEIESAVSCSGSEYRLAKSIVARTARIILKGEVYVRKSIVTAE</sequence>
<dbReference type="Gene3D" id="3.10.310.10">
    <property type="entry name" value="Diaminopimelate Epimerase, Chain A, domain 1"/>
    <property type="match status" value="2"/>
</dbReference>
<keyword evidence="2 4" id="KW-0413">Isomerase</keyword>
<dbReference type="Pfam" id="PF04303">
    <property type="entry name" value="PrpF"/>
    <property type="match status" value="1"/>
</dbReference>
<accession>A0A4R3Y8Y3</accession>
<dbReference type="EMBL" id="VDGV01000078">
    <property type="protein sequence ID" value="TNG90795.1"/>
    <property type="molecule type" value="Genomic_DNA"/>
</dbReference>
<dbReference type="PANTHER" id="PTHR43709:SF2">
    <property type="entry name" value="DUF453 DOMAIN PROTEIN (AFU_ORTHOLOGUE AFUA_6G00360)"/>
    <property type="match status" value="1"/>
</dbReference>
<dbReference type="GO" id="GO:0016853">
    <property type="term" value="F:isomerase activity"/>
    <property type="evidence" value="ECO:0007669"/>
    <property type="project" value="UniProtKB-KW"/>
</dbReference>
<comment type="similarity">
    <text evidence="1">Belongs to the PrpF family.</text>
</comment>
<evidence type="ECO:0000313" key="4">
    <source>
        <dbReference type="EMBL" id="TNG90795.1"/>
    </source>
</evidence>
<dbReference type="AlphaFoldDB" id="A0A4R3Y8Y3"/>
<gene>
    <name evidence="3" type="ORF">EDC16_103169</name>
    <name evidence="4" type="ORF">FHQ21_08845</name>
</gene>
<organism evidence="3 5">
    <name type="scientific">Testudinibacter aquarius</name>
    <dbReference type="NCBI Taxonomy" id="1524974"/>
    <lineage>
        <taxon>Bacteria</taxon>
        <taxon>Pseudomonadati</taxon>
        <taxon>Pseudomonadota</taxon>
        <taxon>Gammaproteobacteria</taxon>
        <taxon>Pasteurellales</taxon>
        <taxon>Pasteurellaceae</taxon>
        <taxon>Testudinibacter</taxon>
    </lineage>
</organism>
<evidence type="ECO:0000256" key="1">
    <source>
        <dbReference type="ARBA" id="ARBA00007673"/>
    </source>
</evidence>
<reference evidence="3 5" key="1">
    <citation type="submission" date="2019-03" db="EMBL/GenBank/DDBJ databases">
        <title>Genomic Encyclopedia of Type Strains, Phase IV (KMG-IV): sequencing the most valuable type-strain genomes for metagenomic binning, comparative biology and taxonomic classification.</title>
        <authorList>
            <person name="Goeker M."/>
        </authorList>
    </citation>
    <scope>NUCLEOTIDE SEQUENCE [LARGE SCALE GENOMIC DNA]</scope>
    <source>
        <strain evidence="3 5">DSM 28140</strain>
    </source>
</reference>
<dbReference type="PANTHER" id="PTHR43709">
    <property type="entry name" value="ACONITATE ISOMERASE-RELATED"/>
    <property type="match status" value="1"/>
</dbReference>
<keyword evidence="6" id="KW-1185">Reference proteome</keyword>
<reference evidence="4 6" key="2">
    <citation type="submission" date="2019-05" db="EMBL/GenBank/DDBJ databases">
        <title>Pasteurellaceae isolates from reptiles.</title>
        <authorList>
            <person name="Bojesen A.M."/>
            <person name="Lund E."/>
        </authorList>
    </citation>
    <scope>NUCLEOTIDE SEQUENCE [LARGE SCALE GENOMIC DNA]</scope>
    <source>
        <strain evidence="4 6">ELNT2x</strain>
    </source>
</reference>
<dbReference type="RefSeq" id="WP_132965771.1">
    <property type="nucleotide sequence ID" value="NZ_LEKL01000026.1"/>
</dbReference>
<evidence type="ECO:0000313" key="3">
    <source>
        <dbReference type="EMBL" id="TCV88815.1"/>
    </source>
</evidence>
<protein>
    <submittedName>
        <fullName evidence="4">3-methylitaconate isomerase</fullName>
    </submittedName>
</protein>
<evidence type="ECO:0000256" key="2">
    <source>
        <dbReference type="ARBA" id="ARBA00023235"/>
    </source>
</evidence>
<proteinExistence type="inferred from homology"/>
<dbReference type="Proteomes" id="UP000305526">
    <property type="component" value="Unassembled WGS sequence"/>
</dbReference>